<evidence type="ECO:0000313" key="1">
    <source>
        <dbReference type="EMBL" id="GAI25871.1"/>
    </source>
</evidence>
<proteinExistence type="predicted"/>
<dbReference type="EMBL" id="BARV01022953">
    <property type="protein sequence ID" value="GAI25871.1"/>
    <property type="molecule type" value="Genomic_DNA"/>
</dbReference>
<feature type="non-terminal residue" evidence="1">
    <location>
        <position position="94"/>
    </location>
</feature>
<comment type="caution">
    <text evidence="1">The sequence shown here is derived from an EMBL/GenBank/DDBJ whole genome shotgun (WGS) entry which is preliminary data.</text>
</comment>
<sequence length="94" mass="10204">MAQKLTPREKQIACETAMNVAAELINEVCGSEGSRIVKINSDAASISFAVPPEVMDKINGNPGITVDDLMALPWSRGWSEGMLKMVYPDWPALP</sequence>
<accession>X1N6L3</accession>
<reference evidence="1" key="1">
    <citation type="journal article" date="2014" name="Front. Microbiol.">
        <title>High frequency of phylogenetically diverse reductive dehalogenase-homologous genes in deep subseafloor sedimentary metagenomes.</title>
        <authorList>
            <person name="Kawai M."/>
            <person name="Futagami T."/>
            <person name="Toyoda A."/>
            <person name="Takaki Y."/>
            <person name="Nishi S."/>
            <person name="Hori S."/>
            <person name="Arai W."/>
            <person name="Tsubouchi T."/>
            <person name="Morono Y."/>
            <person name="Uchiyama I."/>
            <person name="Ito T."/>
            <person name="Fujiyama A."/>
            <person name="Inagaki F."/>
            <person name="Takami H."/>
        </authorList>
    </citation>
    <scope>NUCLEOTIDE SEQUENCE</scope>
    <source>
        <strain evidence="1">Expedition CK06-06</strain>
    </source>
</reference>
<name>X1N6L3_9ZZZZ</name>
<dbReference type="AlphaFoldDB" id="X1N6L3"/>
<organism evidence="1">
    <name type="scientific">marine sediment metagenome</name>
    <dbReference type="NCBI Taxonomy" id="412755"/>
    <lineage>
        <taxon>unclassified sequences</taxon>
        <taxon>metagenomes</taxon>
        <taxon>ecological metagenomes</taxon>
    </lineage>
</organism>
<protein>
    <submittedName>
        <fullName evidence="1">Uncharacterized protein</fullName>
    </submittedName>
</protein>
<gene>
    <name evidence="1" type="ORF">S06H3_37740</name>
</gene>